<feature type="signal peptide" evidence="1">
    <location>
        <begin position="1"/>
        <end position="25"/>
    </location>
</feature>
<dbReference type="Proteomes" id="UP000554965">
    <property type="component" value="Unassembled WGS sequence"/>
</dbReference>
<proteinExistence type="predicted"/>
<comment type="caution">
    <text evidence="2">The sequence shown here is derived from an EMBL/GenBank/DDBJ whole genome shotgun (WGS) entry which is preliminary data.</text>
</comment>
<evidence type="ECO:0000313" key="2">
    <source>
        <dbReference type="EMBL" id="SOJ53587.1"/>
    </source>
</evidence>
<protein>
    <submittedName>
        <fullName evidence="2">Uncharacterized protein</fullName>
    </submittedName>
</protein>
<gene>
    <name evidence="2" type="ORF">MSIMFB_01087</name>
</gene>
<dbReference type="AlphaFoldDB" id="A0A7Z7IHL2"/>
<evidence type="ECO:0000313" key="3">
    <source>
        <dbReference type="Proteomes" id="UP000554965"/>
    </source>
</evidence>
<keyword evidence="1" id="KW-0732">Signal</keyword>
<reference evidence="2 3" key="1">
    <citation type="submission" date="2017-10" db="EMBL/GenBank/DDBJ databases">
        <authorList>
            <consortium name="Urmite Genomes"/>
        </authorList>
    </citation>
    <scope>NUCLEOTIDE SEQUENCE [LARGE SCALE GENOMIC DNA]</scope>
    <source>
        <strain evidence="2 3">FB-527</strain>
    </source>
</reference>
<evidence type="ECO:0000256" key="1">
    <source>
        <dbReference type="SAM" id="SignalP"/>
    </source>
</evidence>
<dbReference type="RefSeq" id="WP_186241802.1">
    <property type="nucleotide sequence ID" value="NZ_OCTY01000002.1"/>
</dbReference>
<keyword evidence="3" id="KW-1185">Reference proteome</keyword>
<feature type="chain" id="PRO_5030801942" evidence="1">
    <location>
        <begin position="26"/>
        <end position="274"/>
    </location>
</feature>
<organism evidence="2 3">
    <name type="scientific">Mycobacterium simulans</name>
    <dbReference type="NCBI Taxonomy" id="627089"/>
    <lineage>
        <taxon>Bacteria</taxon>
        <taxon>Bacillati</taxon>
        <taxon>Actinomycetota</taxon>
        <taxon>Actinomycetes</taxon>
        <taxon>Mycobacteriales</taxon>
        <taxon>Mycobacteriaceae</taxon>
        <taxon>Mycobacterium</taxon>
    </lineage>
</organism>
<accession>A0A7Z7IHL2</accession>
<name>A0A7Z7IHL2_9MYCO</name>
<sequence>MDGHGCALLTTCRLTPAASSMSAQAASLLAVEIISSSISAAVGQIAGKAIQRPSQRIAINEDRDTFGFAERPHSVYVPVQSVSELRFLPDLGARTRNSKPYRWVDMQGGFDLLHTSFQFVVHAHNATVDIIGAEPLVEPITLPPGIALVRPPIGGPLGISHLSVNLDAATAEHRHLGDSVVVRDLESPKNQYVSPLAVTLKPGESQLFHVEAFTIYNSYRWALLLKTLVNGKKRDETLTRCKKRPFVTMKQDDPAITARFEFDRGQWVPPVQYG</sequence>
<dbReference type="EMBL" id="OCTY01000002">
    <property type="protein sequence ID" value="SOJ53587.1"/>
    <property type="molecule type" value="Genomic_DNA"/>
</dbReference>